<name>A0ABV8EWY0_9ACTN</name>
<accession>A0ABV8EWY0</accession>
<evidence type="ECO:0000313" key="1">
    <source>
        <dbReference type="EMBL" id="MFC3980211.1"/>
    </source>
</evidence>
<evidence type="ECO:0000313" key="2">
    <source>
        <dbReference type="Proteomes" id="UP001595698"/>
    </source>
</evidence>
<organism evidence="1 2">
    <name type="scientific">Streptosporangium jomthongense</name>
    <dbReference type="NCBI Taxonomy" id="1193683"/>
    <lineage>
        <taxon>Bacteria</taxon>
        <taxon>Bacillati</taxon>
        <taxon>Actinomycetota</taxon>
        <taxon>Actinomycetes</taxon>
        <taxon>Streptosporangiales</taxon>
        <taxon>Streptosporangiaceae</taxon>
        <taxon>Streptosporangium</taxon>
    </lineage>
</organism>
<gene>
    <name evidence="1" type="ORF">ACFOYY_08780</name>
</gene>
<protein>
    <submittedName>
        <fullName evidence="1">Uncharacterized protein</fullName>
    </submittedName>
</protein>
<keyword evidence="2" id="KW-1185">Reference proteome</keyword>
<comment type="caution">
    <text evidence="1">The sequence shown here is derived from an EMBL/GenBank/DDBJ whole genome shotgun (WGS) entry which is preliminary data.</text>
</comment>
<dbReference type="EMBL" id="JBHSBC010000008">
    <property type="protein sequence ID" value="MFC3980211.1"/>
    <property type="molecule type" value="Genomic_DNA"/>
</dbReference>
<reference evidence="2" key="1">
    <citation type="journal article" date="2019" name="Int. J. Syst. Evol. Microbiol.">
        <title>The Global Catalogue of Microorganisms (GCM) 10K type strain sequencing project: providing services to taxonomists for standard genome sequencing and annotation.</title>
        <authorList>
            <consortium name="The Broad Institute Genomics Platform"/>
            <consortium name="The Broad Institute Genome Sequencing Center for Infectious Disease"/>
            <person name="Wu L."/>
            <person name="Ma J."/>
        </authorList>
    </citation>
    <scope>NUCLEOTIDE SEQUENCE [LARGE SCALE GENOMIC DNA]</scope>
    <source>
        <strain evidence="2">TBRC 7912</strain>
    </source>
</reference>
<proteinExistence type="predicted"/>
<dbReference type="Proteomes" id="UP001595698">
    <property type="component" value="Unassembled WGS sequence"/>
</dbReference>
<sequence>MPEHYRTDELVRVIVEGRVTHFVADEAPGELTVALQTATGLYDVTVPTDVATIERLVPADGVPRLGEIWRDRYGCDWFARRDANTVALQAATGPAEPWVHVNQTCGPLTKVYPVSVIVLDGGQPVEPEQPAVEVAADVETPELRVGDRWRDRESCVWRVVETYGQLMLACDYTGEQQWWEGVSAGYGPLERVTDTTPGGEG</sequence>
<dbReference type="RefSeq" id="WP_386189205.1">
    <property type="nucleotide sequence ID" value="NZ_JBHSBC010000008.1"/>
</dbReference>